<feature type="region of interest" description="Disordered" evidence="1">
    <location>
        <begin position="791"/>
        <end position="830"/>
    </location>
</feature>
<dbReference type="EMBL" id="DS114607">
    <property type="protein sequence ID" value="EAX86629.1"/>
    <property type="molecule type" value="Genomic_DNA"/>
</dbReference>
<evidence type="ECO:0000313" key="3">
    <source>
        <dbReference type="Proteomes" id="UP000001542"/>
    </source>
</evidence>
<evidence type="ECO:0008006" key="4">
    <source>
        <dbReference type="Google" id="ProtNLM"/>
    </source>
</evidence>
<name>A2G888_TRIV3</name>
<evidence type="ECO:0000256" key="1">
    <source>
        <dbReference type="SAM" id="MobiDB-lite"/>
    </source>
</evidence>
<dbReference type="Proteomes" id="UP000001542">
    <property type="component" value="Unassembled WGS sequence"/>
</dbReference>
<feature type="compositionally biased region" description="Low complexity" evidence="1">
    <location>
        <begin position="1473"/>
        <end position="1488"/>
    </location>
</feature>
<feature type="region of interest" description="Disordered" evidence="1">
    <location>
        <begin position="1312"/>
        <end position="1332"/>
    </location>
</feature>
<dbReference type="Gene3D" id="3.40.50.410">
    <property type="entry name" value="von Willebrand factor, type A domain"/>
    <property type="match status" value="1"/>
</dbReference>
<keyword evidence="3" id="KW-1185">Reference proteome</keyword>
<proteinExistence type="predicted"/>
<feature type="compositionally biased region" description="Low complexity" evidence="1">
    <location>
        <begin position="2308"/>
        <end position="2322"/>
    </location>
</feature>
<dbReference type="PANTHER" id="PTHR33590:SF1">
    <property type="entry name" value="PDZ DOMAIN-CONTAINING PROTEIN"/>
    <property type="match status" value="1"/>
</dbReference>
<gene>
    <name evidence="2" type="ORF">TVAG_258020</name>
</gene>
<dbReference type="InParanoid" id="A2G888"/>
<feature type="region of interest" description="Disordered" evidence="1">
    <location>
        <begin position="1543"/>
        <end position="2199"/>
    </location>
</feature>
<dbReference type="SUPFAM" id="SSF53300">
    <property type="entry name" value="vWA-like"/>
    <property type="match status" value="2"/>
</dbReference>
<dbReference type="KEGG" id="tva:4744275"/>
<accession>A2G888</accession>
<organism evidence="2 3">
    <name type="scientific">Trichomonas vaginalis (strain ATCC PRA-98 / G3)</name>
    <dbReference type="NCBI Taxonomy" id="412133"/>
    <lineage>
        <taxon>Eukaryota</taxon>
        <taxon>Metamonada</taxon>
        <taxon>Parabasalia</taxon>
        <taxon>Trichomonadida</taxon>
        <taxon>Trichomonadidae</taxon>
        <taxon>Trichomonas</taxon>
    </lineage>
</organism>
<feature type="compositionally biased region" description="Low complexity" evidence="1">
    <location>
        <begin position="797"/>
        <end position="827"/>
    </location>
</feature>
<feature type="region of interest" description="Disordered" evidence="1">
    <location>
        <begin position="1472"/>
        <end position="1494"/>
    </location>
</feature>
<evidence type="ECO:0000313" key="2">
    <source>
        <dbReference type="EMBL" id="EAX86629.1"/>
    </source>
</evidence>
<dbReference type="STRING" id="5722.A2G888"/>
<dbReference type="PANTHER" id="PTHR33590">
    <property type="entry name" value="GLUTENIN, HIGH MOLECULAR WEIGHT SUBUNIT PW212-RELATED PROTEIN"/>
    <property type="match status" value="1"/>
</dbReference>
<dbReference type="VEuPathDB" id="TrichDB:TVAGG3_0496280"/>
<dbReference type="InterPro" id="IPR036465">
    <property type="entry name" value="vWFA_dom_sf"/>
</dbReference>
<reference evidence="2" key="2">
    <citation type="journal article" date="2007" name="Science">
        <title>Draft genome sequence of the sexually transmitted pathogen Trichomonas vaginalis.</title>
        <authorList>
            <person name="Carlton J.M."/>
            <person name="Hirt R.P."/>
            <person name="Silva J.C."/>
            <person name="Delcher A.L."/>
            <person name="Schatz M."/>
            <person name="Zhao Q."/>
            <person name="Wortman J.R."/>
            <person name="Bidwell S.L."/>
            <person name="Alsmark U.C.M."/>
            <person name="Besteiro S."/>
            <person name="Sicheritz-Ponten T."/>
            <person name="Noel C.J."/>
            <person name="Dacks J.B."/>
            <person name="Foster P.G."/>
            <person name="Simillion C."/>
            <person name="Van de Peer Y."/>
            <person name="Miranda-Saavedra D."/>
            <person name="Barton G.J."/>
            <person name="Westrop G.D."/>
            <person name="Mueller S."/>
            <person name="Dessi D."/>
            <person name="Fiori P.L."/>
            <person name="Ren Q."/>
            <person name="Paulsen I."/>
            <person name="Zhang H."/>
            <person name="Bastida-Corcuera F.D."/>
            <person name="Simoes-Barbosa A."/>
            <person name="Brown M.T."/>
            <person name="Hayes R.D."/>
            <person name="Mukherjee M."/>
            <person name="Okumura C.Y."/>
            <person name="Schneider R."/>
            <person name="Smith A.J."/>
            <person name="Vanacova S."/>
            <person name="Villalvazo M."/>
            <person name="Haas B.J."/>
            <person name="Pertea M."/>
            <person name="Feldblyum T.V."/>
            <person name="Utterback T.R."/>
            <person name="Shu C.L."/>
            <person name="Osoegawa K."/>
            <person name="de Jong P.J."/>
            <person name="Hrdy I."/>
            <person name="Horvathova L."/>
            <person name="Zubacova Z."/>
            <person name="Dolezal P."/>
            <person name="Malik S.B."/>
            <person name="Logsdon J.M. Jr."/>
            <person name="Henze K."/>
            <person name="Gupta A."/>
            <person name="Wang C.C."/>
            <person name="Dunne R.L."/>
            <person name="Upcroft J.A."/>
            <person name="Upcroft P."/>
            <person name="White O."/>
            <person name="Salzberg S.L."/>
            <person name="Tang P."/>
            <person name="Chiu C.-H."/>
            <person name="Lee Y.-S."/>
            <person name="Embley T.M."/>
            <person name="Coombs G.H."/>
            <person name="Mottram J.C."/>
            <person name="Tachezy J."/>
            <person name="Fraser-Liggett C.M."/>
            <person name="Johnson P.J."/>
        </authorList>
    </citation>
    <scope>NUCLEOTIDE SEQUENCE [LARGE SCALE GENOMIC DNA]</scope>
    <source>
        <strain evidence="2">G3</strain>
    </source>
</reference>
<reference evidence="2" key="1">
    <citation type="submission" date="2006-10" db="EMBL/GenBank/DDBJ databases">
        <authorList>
            <person name="Amadeo P."/>
            <person name="Zhao Q."/>
            <person name="Wortman J."/>
            <person name="Fraser-Liggett C."/>
            <person name="Carlton J."/>
        </authorList>
    </citation>
    <scope>NUCLEOTIDE SEQUENCE</scope>
    <source>
        <strain evidence="2">G3</strain>
    </source>
</reference>
<dbReference type="VEuPathDB" id="TrichDB:TVAGG3_0707390"/>
<feature type="compositionally biased region" description="Low complexity" evidence="1">
    <location>
        <begin position="1543"/>
        <end position="2194"/>
    </location>
</feature>
<dbReference type="VEuPathDB" id="TrichDB:TVAG_372430"/>
<sequence length="2338" mass="268857">MIQSAMILSQNLPFFLSEIIEKGLEKEKKDDADRLFNELVYVNDWCTSISAMHNNPLIKLAKLYMEYFQKLKNSMYNNENNANSYFIIPTAIPPNVYTKWDVEKKDEKLETTDKPKIQEEKEVFIEKPTKFSETKDSHTGKVVSKIMVDITTDDIQKNIIESMKFSSNEIKLRLTENELGEDSTSQTVGQNLDISKVECIIKCALPLASAIMRKFINSGISLGNKEVAILLDSSSTINEANHRNSVFTMFVSMAIAFENLHIPTNLYVFCDTRFQFFVKSSKQLLKREHIQVALDAFSVFRKISNVGDAISKIKNHDVSTVFVITDGLLYNLHDTQGYQDLLKDRRIKINFLVLSVLKDEDFETMKNYIDNSLKLINEKNAMMFASYIKGLEKAFKSSGDLADIINKGLLIDNKVSHHHTTDFKTCTICDEANFEFKDIDVSSKKYSSRYNEALEFSPDEIFDIPQIEDTQFITRCKKQKEISFDGLSQIKKVQNQILNSFEPNKPTQFSQSTKGSNISIKGYIQFLVTQGQEQRIYLEKNAGFVLSQSLFVVIDASISCFNEHACNQSLQTIICTLNSLRIVDFDTVTILISRGNETIEICHEVSNTDLFVESSPVWSAIVNICTSPSMNSDIISTLACVDDIRAKQQSKQSLCLCFTDCMLNSQELKALGTIITQLESRKTPVYSIGIGLDPSKIAIGFKYSFWSMNPIVIPIAIMKAFRGIFSPEKTIPFIDDKVLEEDFNKLTDIIQDNNRNYVYTDIYKKLDEIIRLQETYSAYYNQEAASTRIIETEDVDGSTTEGSQASSSSSTTTAATTATQGGSSYTAPSKKYTAPIRSKLANQDEIKDLGKGKIWAQTILICQFWDYCMMPSNTKGESEYISKKTLEGPKGIIKAVSDLGMKCTIVQNYKDSIEALMSGEYSQAWVICGRGENKKPNELNNDGTSYLIDQFIDCLIEFNKNGGALLIAGDNNPLTFELNKFLEKVELDGKKPQFRFSVDEPGKNMLRFGDIDSDDAQLFDKRSMIKVPGSERPLYGFNVKTLYEGTTISCAPGDADISPFQPFIISRGGNYANLYYMAPLNSDAGDIILDGSFTRFFNELHEEGTLRFVRNIAVWLLSVERRERNLHDYKRATTWKAKKFDFNIKDVDKSKVQYNTFSSGQDIDICFVVDGTKSMNNERGKVHEFEEKANERSMITGAKSIFKKLMEYTKKKYSDLNVRYSANFFRDAAMAEQLYRHKKQGHGTVDYNVATPFDFKEHGGSINPVEFDKVETNGGAGDGPEDWVQAFEGMFKFHWKPQAKKIMIMITDAGGHGEKFNSKPDRDDEDKEIDRTEGPKVERLIRRIAEEKIDVCFIYTHWNAKQGMKEFKRIYEEAGGSNFKSIEETFANAGQELRQTVSDLITSIVDTAVASFNTSKVKEITLAADAKLPKRKKREQISLEINDQPKSIPNEKSGRKKERVVSGVVEYEEKSQESTPVEVVSETQTTEEGLNKFKDEINSHRNDIKAIEQKVKEQKMTRMINMESIPPAPANIQTANQYFVQSNQQQQGMQGMQMPPPQQQQQEMQMLPQQQQQGMQMPPQQQQQGMQMPPPQQQQQEMQMLPPQQQQQGMQMLPQQQQQGMQMLPQQQQQGMQMLPQQQQQGMQMPPPQQQQQGMQMPPPQQQQQEMQMLPQQQQQGMQMLPQQQQQGMQMLPQQQQQGMQMLPPQQQQQGMQMLPQQQQQGMQMPPPQQQQQEMQMPPPQQQQQGMQMLPQQQQQGMQMLPQQQQQGMQMPPPQQQQQGMQMPPPQQQQQEMQMPPPQQQQQEMQMLPQQQQQGMQMLPQQQQQGMQMLPQQQQQEMQMLPQQQQQEMQMLPPQQQQQEMQMLPQQQQQGMQMLPQQQQQGMQMPPQQQQQGMQMPPPQQQQQEMQMLPQQQQQGMQMPPPQQQQQGMQMLPQQQQQGMQMLPPQQQQQGMQMLPQQQQQGMQMPPPQQQQQEMQMPPPQQQQQEMQMPPPQQQQQEMQMLPQQQQQGMQMLPQQQQQGMQMPPQQQQQGMQMPPPQQQQQEMQMPPPQQQQQGMQMPPQQQQQGMQMPPPQQQQQEMQMPPPQQQQQEMQMLPQQQQQGMQMLPQQQQQGMQMLPQQQQQGMQMLPQQQQQGMQMPPPQQQQQGMQMPPPQQQQQGMQMPPPQQQQQGMQMPPPQQQQQGMQMLPQQQQQGMKMSPAQQQGFNPFYSIIQQLSQLPPDMQIQFMMMMNNMSQLAMQVQNPTQYPAQSTYQYGTPIQQQYAIPNQFGMQNQQQQIPQQNQLEMSNQFGMLNQQQLIPQQNQFGVPNQQQQNQFGMPNQQQNTGFNETRNTRSRNRKH</sequence>
<protein>
    <recommendedName>
        <fullName evidence="4">VWFA domain-containing protein</fullName>
    </recommendedName>
</protein>
<feature type="region of interest" description="Disordered" evidence="1">
    <location>
        <begin position="2308"/>
        <end position="2338"/>
    </location>
</feature>
<dbReference type="VEuPathDB" id="TrichDB:TVAG_258020"/>